<evidence type="ECO:0000313" key="5">
    <source>
        <dbReference type="Proteomes" id="UP000886611"/>
    </source>
</evidence>
<accession>A0A8X7X1R2</accession>
<dbReference type="SUPFAM" id="SSF53067">
    <property type="entry name" value="Actin-like ATPase domain"/>
    <property type="match status" value="2"/>
</dbReference>
<evidence type="ECO:0000256" key="1">
    <source>
        <dbReference type="ARBA" id="ARBA00007381"/>
    </source>
</evidence>
<evidence type="ECO:0000256" key="3">
    <source>
        <dbReference type="ARBA" id="ARBA00022840"/>
    </source>
</evidence>
<keyword evidence="2" id="KW-0547">Nucleotide-binding</keyword>
<dbReference type="GO" id="GO:0140662">
    <property type="term" value="F:ATP-dependent protein folding chaperone"/>
    <property type="evidence" value="ECO:0007669"/>
    <property type="project" value="InterPro"/>
</dbReference>
<dbReference type="Gene3D" id="3.30.420.40">
    <property type="match status" value="2"/>
</dbReference>
<comment type="similarity">
    <text evidence="1">Belongs to the heat shock protein 70 family.</text>
</comment>
<dbReference type="InterPro" id="IPR043129">
    <property type="entry name" value="ATPase_NBD"/>
</dbReference>
<feature type="non-terminal residue" evidence="4">
    <location>
        <position position="330"/>
    </location>
</feature>
<proteinExistence type="inferred from homology"/>
<keyword evidence="5" id="KW-1185">Reference proteome</keyword>
<protein>
    <submittedName>
        <fullName evidence="4">HSP7E protein</fullName>
    </submittedName>
</protein>
<gene>
    <name evidence="4" type="primary">Hspa14</name>
    <name evidence="4" type="ORF">GTO96_0021562</name>
</gene>
<evidence type="ECO:0000313" key="4">
    <source>
        <dbReference type="EMBL" id="KAG2460190.1"/>
    </source>
</evidence>
<dbReference type="PANTHER" id="PTHR19375">
    <property type="entry name" value="HEAT SHOCK PROTEIN 70KDA"/>
    <property type="match status" value="1"/>
</dbReference>
<sequence>MAKYEIDTGDDIKLVSPEEVAKLIFIKMKETAQSALGSDVNDAVITVPFEFGVEQKNALRHAAEAAGFNVLRLIHEPSAALLAYGIGQDTPGGKRSFKHDIRGNPRAMMKLMNSAETAKHSLSTLGSSNCFVDSLYDGMDFDCNVSRFELLCSSLFNKSIQPVVTLLEQVSFSTGDISKVVLCGGSARIPKLQQMIRDLFPDVELLNSIPPDEVIPVGAAIEAGILLGKDSSTLDDETLTVECCASDITVKEVNDSGADIYTVLLPSGTPLPARRHHTLHCPGTGSSVCLELYQSVQNNCATEAKKVAQGRISACHMYRSNNRKIGGSDH</sequence>
<organism evidence="4 5">
    <name type="scientific">Polypterus senegalus</name>
    <name type="common">Senegal bichir</name>
    <dbReference type="NCBI Taxonomy" id="55291"/>
    <lineage>
        <taxon>Eukaryota</taxon>
        <taxon>Metazoa</taxon>
        <taxon>Chordata</taxon>
        <taxon>Craniata</taxon>
        <taxon>Vertebrata</taxon>
        <taxon>Euteleostomi</taxon>
        <taxon>Actinopterygii</taxon>
        <taxon>Polypteriformes</taxon>
        <taxon>Polypteridae</taxon>
        <taxon>Polypterus</taxon>
    </lineage>
</organism>
<dbReference type="GO" id="GO:0005524">
    <property type="term" value="F:ATP binding"/>
    <property type="evidence" value="ECO:0007669"/>
    <property type="project" value="UniProtKB-KW"/>
</dbReference>
<dbReference type="Proteomes" id="UP000886611">
    <property type="component" value="Unassembled WGS sequence"/>
</dbReference>
<dbReference type="FunFam" id="3.90.640.10:FF:000010">
    <property type="entry name" value="heat shock 70 kDa protein 14"/>
    <property type="match status" value="1"/>
</dbReference>
<evidence type="ECO:0000256" key="2">
    <source>
        <dbReference type="ARBA" id="ARBA00022741"/>
    </source>
</evidence>
<name>A0A8X7X1R2_POLSE</name>
<keyword evidence="3" id="KW-0067">ATP-binding</keyword>
<reference evidence="4 5" key="1">
    <citation type="journal article" date="2021" name="Cell">
        <title>Tracing the genetic footprints of vertebrate landing in non-teleost ray-finned fishes.</title>
        <authorList>
            <person name="Bi X."/>
            <person name="Wang K."/>
            <person name="Yang L."/>
            <person name="Pan H."/>
            <person name="Jiang H."/>
            <person name="Wei Q."/>
            <person name="Fang M."/>
            <person name="Yu H."/>
            <person name="Zhu C."/>
            <person name="Cai Y."/>
            <person name="He Y."/>
            <person name="Gan X."/>
            <person name="Zeng H."/>
            <person name="Yu D."/>
            <person name="Zhu Y."/>
            <person name="Jiang H."/>
            <person name="Qiu Q."/>
            <person name="Yang H."/>
            <person name="Zhang Y.E."/>
            <person name="Wang W."/>
            <person name="Zhu M."/>
            <person name="He S."/>
            <person name="Zhang G."/>
        </authorList>
    </citation>
    <scope>NUCLEOTIDE SEQUENCE [LARGE SCALE GENOMIC DNA]</scope>
    <source>
        <strain evidence="4">Bchr_013</strain>
    </source>
</reference>
<dbReference type="FunFam" id="3.30.420.40:FF:000433">
    <property type="entry name" value="Heat shock protein family A (Hsp70) member 14"/>
    <property type="match status" value="1"/>
</dbReference>
<comment type="caution">
    <text evidence="4">The sequence shown here is derived from an EMBL/GenBank/DDBJ whole genome shotgun (WGS) entry which is preliminary data.</text>
</comment>
<dbReference type="AlphaFoldDB" id="A0A8X7X1R2"/>
<dbReference type="EMBL" id="JAATIS010005064">
    <property type="protein sequence ID" value="KAG2460190.1"/>
    <property type="molecule type" value="Genomic_DNA"/>
</dbReference>
<dbReference type="Pfam" id="PF00012">
    <property type="entry name" value="HSP70"/>
    <property type="match status" value="2"/>
</dbReference>
<feature type="non-terminal residue" evidence="4">
    <location>
        <position position="1"/>
    </location>
</feature>
<dbReference type="InterPro" id="IPR013126">
    <property type="entry name" value="Hsp_70_fam"/>
</dbReference>